<feature type="transmembrane region" description="Helical" evidence="13">
    <location>
        <begin position="911"/>
        <end position="930"/>
    </location>
</feature>
<feature type="region of interest" description="Disordered" evidence="12">
    <location>
        <begin position="1"/>
        <end position="33"/>
    </location>
</feature>
<evidence type="ECO:0000256" key="12">
    <source>
        <dbReference type="SAM" id="MobiDB-lite"/>
    </source>
</evidence>
<comment type="subcellular location">
    <subcellularLocation>
        <location evidence="3">Membrane</location>
        <topology evidence="3">Multi-pass membrane protein</topology>
    </subcellularLocation>
    <subcellularLocation>
        <location evidence="2">Plastid</location>
        <location evidence="2">Chloroplast envelope</location>
    </subcellularLocation>
</comment>
<dbReference type="GO" id="GO:1902600">
    <property type="term" value="P:proton transmembrane transport"/>
    <property type="evidence" value="ECO:0007669"/>
    <property type="project" value="InterPro"/>
</dbReference>
<name>A0A3L6FBK5_MAIZE</name>
<dbReference type="Pfam" id="PF23256">
    <property type="entry name" value="CHX17_2nd"/>
    <property type="match status" value="1"/>
</dbReference>
<feature type="transmembrane region" description="Helical" evidence="13">
    <location>
        <begin position="1093"/>
        <end position="1113"/>
    </location>
</feature>
<feature type="transmembrane region" description="Helical" evidence="13">
    <location>
        <begin position="759"/>
        <end position="782"/>
    </location>
</feature>
<keyword evidence="10 13" id="KW-0472">Membrane</keyword>
<dbReference type="FunFam" id="3.80.10.10:FF:002344">
    <property type="entry name" value="F-box/LRR-repeat protein 3"/>
    <property type="match status" value="1"/>
</dbReference>
<evidence type="ECO:0000256" key="4">
    <source>
        <dbReference type="ARBA" id="ARBA00022448"/>
    </source>
</evidence>
<dbReference type="Pfam" id="PF13516">
    <property type="entry name" value="LRR_6"/>
    <property type="match status" value="1"/>
</dbReference>
<evidence type="ECO:0000256" key="8">
    <source>
        <dbReference type="ARBA" id="ARBA00022989"/>
    </source>
</evidence>
<dbReference type="FunFam" id="3.80.10.10:FF:001072">
    <property type="entry name" value="F-box/LRR-repeat protein 3"/>
    <property type="match status" value="1"/>
</dbReference>
<dbReference type="InterPro" id="IPR057291">
    <property type="entry name" value="CHX17_2nd"/>
</dbReference>
<evidence type="ECO:0000259" key="15">
    <source>
        <dbReference type="Pfam" id="PF23256"/>
    </source>
</evidence>
<accession>A0A3L6FBK5</accession>
<evidence type="ECO:0000256" key="6">
    <source>
        <dbReference type="ARBA" id="ARBA00022692"/>
    </source>
</evidence>
<feature type="transmembrane region" description="Helical" evidence="13">
    <location>
        <begin position="1060"/>
        <end position="1081"/>
    </location>
</feature>
<dbReference type="InterPro" id="IPR057207">
    <property type="entry name" value="FBXL15_LRR"/>
</dbReference>
<gene>
    <name evidence="18" type="primary">FBL3_1</name>
    <name evidence="18" type="ORF">Zm00014a_004375</name>
</gene>
<feature type="transmembrane region" description="Helical" evidence="13">
    <location>
        <begin position="942"/>
        <end position="962"/>
    </location>
</feature>
<feature type="domain" description="F-box/LRR-repeat protein 15-like leucin rich repeat" evidence="17">
    <location>
        <begin position="126"/>
        <end position="325"/>
    </location>
</feature>
<feature type="transmembrane region" description="Helical" evidence="13">
    <location>
        <begin position="968"/>
        <end position="988"/>
    </location>
</feature>
<keyword evidence="7" id="KW-0630">Potassium</keyword>
<keyword evidence="8 13" id="KW-1133">Transmembrane helix</keyword>
<feature type="transmembrane region" description="Helical" evidence="13">
    <location>
        <begin position="995"/>
        <end position="1013"/>
    </location>
</feature>
<keyword evidence="6 13" id="KW-0812">Transmembrane</keyword>
<evidence type="ECO:0000256" key="10">
    <source>
        <dbReference type="ARBA" id="ARBA00023136"/>
    </source>
</evidence>
<feature type="compositionally biased region" description="Pro residues" evidence="12">
    <location>
        <begin position="21"/>
        <end position="33"/>
    </location>
</feature>
<evidence type="ECO:0000256" key="7">
    <source>
        <dbReference type="ARBA" id="ARBA00022958"/>
    </source>
</evidence>
<keyword evidence="9" id="KW-0406">Ion transport</keyword>
<dbReference type="SMART" id="SM00367">
    <property type="entry name" value="LRR_CC"/>
    <property type="match status" value="19"/>
</dbReference>
<dbReference type="InterPro" id="IPR001611">
    <property type="entry name" value="Leu-rich_rpt"/>
</dbReference>
<evidence type="ECO:0000256" key="13">
    <source>
        <dbReference type="SAM" id="Phobius"/>
    </source>
</evidence>
<dbReference type="PANTHER" id="PTHR32468:SF30">
    <property type="entry name" value="OS12G0109150 PROTEIN"/>
    <property type="match status" value="1"/>
</dbReference>
<feature type="domain" description="Cation/H(+) antiporter C-terminal" evidence="16">
    <location>
        <begin position="1310"/>
        <end position="1457"/>
    </location>
</feature>
<dbReference type="InterPro" id="IPR006153">
    <property type="entry name" value="Cation/H_exchanger_TM"/>
</dbReference>
<comment type="similarity">
    <text evidence="11">Belongs to the monovalent cation:proton antiporter 2 (CPA2) transporter (TC 2.A.37) family. CHX (TC 2.A.37.4) subfamily.</text>
</comment>
<reference evidence="18" key="1">
    <citation type="journal article" date="2018" name="Nat. Genet.">
        <title>Extensive intraspecific gene order and gene structural variations between Mo17 and other maize genomes.</title>
        <authorList>
            <person name="Sun S."/>
            <person name="Zhou Y."/>
            <person name="Chen J."/>
            <person name="Shi J."/>
            <person name="Zhao H."/>
            <person name="Zhao H."/>
            <person name="Song W."/>
            <person name="Zhang M."/>
            <person name="Cui Y."/>
            <person name="Dong X."/>
            <person name="Liu H."/>
            <person name="Ma X."/>
            <person name="Jiao Y."/>
            <person name="Wang B."/>
            <person name="Wei X."/>
            <person name="Stein J.C."/>
            <person name="Glaubitz J.C."/>
            <person name="Lu F."/>
            <person name="Yu G."/>
            <person name="Liang C."/>
            <person name="Fengler K."/>
            <person name="Li B."/>
            <person name="Rafalski A."/>
            <person name="Schnable P.S."/>
            <person name="Ware D.H."/>
            <person name="Buckler E.S."/>
            <person name="Lai J."/>
        </authorList>
    </citation>
    <scope>NUCLEOTIDE SEQUENCE [LARGE SCALE GENOMIC DNA]</scope>
    <source>
        <tissue evidence="18">Seedling</tissue>
    </source>
</reference>
<dbReference type="GO" id="GO:0006813">
    <property type="term" value="P:potassium ion transport"/>
    <property type="evidence" value="ECO:0007669"/>
    <property type="project" value="UniProtKB-KW"/>
</dbReference>
<sequence>MAMAAQQHRHHKRRRIALSPSPSPSLAPIPGAPTPPLDSLADELLFLVLDRVAQADPRALKSFALASRACHAAESRHRRTLRPLRADLLPAALARYPSATRLDLTLCARVPDAALASAAVSGSSAIRAVDLSRSRGFGAAGVAALAAACPDLADLDLSNGVHLGDAAAAEVARARALRRLSLVRWKPLTDMGLGCVAVGCTELRDLSLKWCLGLTDLGIQLLALKCRKLTSLDLSYTMITKDSLPSIMKLPNLQELTLVGCIGIDDGALVSLERECSKSLQVLDMSQCQNITDVGVSSILKSVPNLLELDLSYCCPVTPSMVRNFQKLPKLQALKLEGCKFMANGLKAIGTSCVSLRELSLSKSSGVTDTELSFVVSRLKNLLKLDITCCRSITDVSLAAITSSCTSLISLRMESCSHVSSGALQLIGKHCSHLEELDLTDSDLNDEGLKALARCSELSSLKIGICLKISDEGLSHIGRSCPKLREIDLYRCGGISDDGIIQIAQGCPMLESINLSYCTEITDRSLISLSKCAKLNTLEIRGCPSVSSIGLSEIAMGCRLLSKLDIKKCFGINDVGMLYLSQFAHSLRQINLSYCSVTDVGLLSLSSISGLQNMTIVHLAGITPNGLTATLMVCGGLTKVKLHEAFKSMMPPHTIKNVEARGCVFQWIDKPFKGCTAEGWVRGRDARDMGLVASKDARDIRFQQQHPILTDSEPQDMTAVANLSSGALEATAKPLAAACYDNNLVNSQGMFLGDQPLRFSLPLLLVQVSVILVLSAAAHVVLRRLGQSRFVTHMLVGIFLGPSVLGRNASFRDLLFSERGTYILESVSLPSLPEDLRGSSLVTELAVRLSLSSFPVVADALSDLDLLNTDLGRIALTASLITDVTSWFLRACSAAVFLVSEAMSPAFTARILASFVAFVLFVGFVARPAGRYIAYKRTPTGALLSEGSFVVVVIAALLSALVTDAIGFKYMIGPMMLGLALPGGMPIGATMTERLDSFFIALFLPVYMALSGYRTDFSKAEEASERWCALELFVVLCVSGKLVGCVAAGLFFAMPFRDAAVLALMLNIRGIVEVAAINSWGDSMKATAEHYSTLTLAMVLITAVSTPLIKLLYDPSGQFARAKRRSLEHARMSADLRVLTCLYSEDHAAPLIDLLEASGSSRDSPVSLIVLHLTELVGRAASVLKPHRKSTSSGGNPTSSDRIVNAFRYLEQQAAPGAVTVSPYVAQAPFSSMHHDVCSLAHSRKANLILLPFHKSSDGARSTANNAIRSINRSVLQYAPCSVAILVDHGLASGSACATAANSLLQRAALYFLGGADDREALAYAARMPETGTMSLTVVRFKLRNWVGMGGRDEARDEELLQEFWSRHRDNERVVYVEKTVEDAEGTASVVRAMSEKFDLLIVGRRGGEGEGDPEGSTALTSGLSDWSEFPELGVLGDMLASAEFASKVSILVIQQQPPKKTIATGSSVND</sequence>
<dbReference type="InterPro" id="IPR050794">
    <property type="entry name" value="CPA2_transporter"/>
</dbReference>
<feature type="domain" description="Cation/H(+) antiporter central" evidence="15">
    <location>
        <begin position="1169"/>
        <end position="1298"/>
    </location>
</feature>
<dbReference type="GO" id="GO:0016020">
    <property type="term" value="C:membrane"/>
    <property type="evidence" value="ECO:0007669"/>
    <property type="project" value="UniProtKB-SubCell"/>
</dbReference>
<dbReference type="PANTHER" id="PTHR32468">
    <property type="entry name" value="CATION/H + ANTIPORTER"/>
    <property type="match status" value="1"/>
</dbReference>
<feature type="domain" description="F-box/LRR-repeat protein 15-like leucin rich repeat" evidence="17">
    <location>
        <begin position="352"/>
        <end position="503"/>
    </location>
</feature>
<dbReference type="InterPro" id="IPR057290">
    <property type="entry name" value="CHX17_C"/>
</dbReference>
<evidence type="ECO:0000259" key="14">
    <source>
        <dbReference type="Pfam" id="PF00999"/>
    </source>
</evidence>
<dbReference type="InterPro" id="IPR038770">
    <property type="entry name" value="Na+/solute_symporter_sf"/>
</dbReference>
<evidence type="ECO:0000256" key="9">
    <source>
        <dbReference type="ARBA" id="ARBA00023065"/>
    </source>
</evidence>
<dbReference type="EMBL" id="NCVQ01000004">
    <property type="protein sequence ID" value="PWZ30340.1"/>
    <property type="molecule type" value="Genomic_DNA"/>
</dbReference>
<feature type="domain" description="Cation/H+ exchanger transmembrane" evidence="14">
    <location>
        <begin position="846"/>
        <end position="1107"/>
    </location>
</feature>
<dbReference type="GO" id="GO:0009941">
    <property type="term" value="C:chloroplast envelope"/>
    <property type="evidence" value="ECO:0007669"/>
    <property type="project" value="UniProtKB-SubCell"/>
</dbReference>
<dbReference type="InterPro" id="IPR032675">
    <property type="entry name" value="LRR_dom_sf"/>
</dbReference>
<dbReference type="Pfam" id="PF23259">
    <property type="entry name" value="CHX17_C"/>
    <property type="match status" value="1"/>
</dbReference>
<evidence type="ECO:0000256" key="11">
    <source>
        <dbReference type="ARBA" id="ARBA00038341"/>
    </source>
</evidence>
<keyword evidence="5" id="KW-0633">Potassium transport</keyword>
<dbReference type="InterPro" id="IPR006553">
    <property type="entry name" value="Leu-rich_rpt_Cys-con_subtyp"/>
</dbReference>
<organism evidence="18">
    <name type="scientific">Zea mays</name>
    <name type="common">Maize</name>
    <dbReference type="NCBI Taxonomy" id="4577"/>
    <lineage>
        <taxon>Eukaryota</taxon>
        <taxon>Viridiplantae</taxon>
        <taxon>Streptophyta</taxon>
        <taxon>Embryophyta</taxon>
        <taxon>Tracheophyta</taxon>
        <taxon>Spermatophyta</taxon>
        <taxon>Magnoliopsida</taxon>
        <taxon>Liliopsida</taxon>
        <taxon>Poales</taxon>
        <taxon>Poaceae</taxon>
        <taxon>PACMAD clade</taxon>
        <taxon>Panicoideae</taxon>
        <taxon>Andropogonodae</taxon>
        <taxon>Andropogoneae</taxon>
        <taxon>Tripsacinae</taxon>
        <taxon>Zea</taxon>
    </lineage>
</organism>
<dbReference type="Gene3D" id="1.20.1530.20">
    <property type="match status" value="2"/>
</dbReference>
<dbReference type="SUPFAM" id="SSF52047">
    <property type="entry name" value="RNI-like"/>
    <property type="match status" value="3"/>
</dbReference>
<keyword evidence="4" id="KW-0813">Transport</keyword>
<evidence type="ECO:0000256" key="2">
    <source>
        <dbReference type="ARBA" id="ARBA00004119"/>
    </source>
</evidence>
<dbReference type="Gene3D" id="3.80.10.10">
    <property type="entry name" value="Ribonuclease Inhibitor"/>
    <property type="match status" value="3"/>
</dbReference>
<dbReference type="Pfam" id="PF00999">
    <property type="entry name" value="Na_H_Exchanger"/>
    <property type="match status" value="1"/>
</dbReference>
<dbReference type="SMART" id="SM00368">
    <property type="entry name" value="LRR_RI"/>
    <property type="match status" value="5"/>
</dbReference>
<dbReference type="Pfam" id="PF25372">
    <property type="entry name" value="DUF7885"/>
    <property type="match status" value="3"/>
</dbReference>
<feature type="transmembrane region" description="Helical" evidence="13">
    <location>
        <begin position="1033"/>
        <end position="1053"/>
    </location>
</feature>
<proteinExistence type="inferred from homology"/>
<dbReference type="GO" id="GO:0015297">
    <property type="term" value="F:antiporter activity"/>
    <property type="evidence" value="ECO:0007669"/>
    <property type="project" value="InterPro"/>
</dbReference>
<comment type="function">
    <text evidence="1">May function as sodium-coupled metabolite transporter across the chloroplast envelope.</text>
</comment>
<evidence type="ECO:0000256" key="5">
    <source>
        <dbReference type="ARBA" id="ARBA00022538"/>
    </source>
</evidence>
<dbReference type="FunFam" id="3.80.10.10:FF:000276">
    <property type="entry name" value="F-box/LRR-repeat protein 3"/>
    <property type="match status" value="1"/>
</dbReference>
<evidence type="ECO:0000313" key="18">
    <source>
        <dbReference type="EMBL" id="PWZ30340.1"/>
    </source>
</evidence>
<protein>
    <submittedName>
        <fullName evidence="18">F-box/LRR-repeat protein 3</fullName>
    </submittedName>
</protein>
<dbReference type="Proteomes" id="UP000251960">
    <property type="component" value="Chromosome 3"/>
</dbReference>
<evidence type="ECO:0000256" key="3">
    <source>
        <dbReference type="ARBA" id="ARBA00004141"/>
    </source>
</evidence>
<feature type="compositionally biased region" description="Basic residues" evidence="12">
    <location>
        <begin position="7"/>
        <end position="16"/>
    </location>
</feature>
<dbReference type="ExpressionAtlas" id="A0A3L6FBK5">
    <property type="expression patterns" value="baseline and differential"/>
</dbReference>
<evidence type="ECO:0000259" key="16">
    <source>
        <dbReference type="Pfam" id="PF23259"/>
    </source>
</evidence>
<evidence type="ECO:0000259" key="17">
    <source>
        <dbReference type="Pfam" id="PF25372"/>
    </source>
</evidence>
<feature type="domain" description="F-box/LRR-repeat protein 15-like leucin rich repeat" evidence="17">
    <location>
        <begin position="507"/>
        <end position="578"/>
    </location>
</feature>
<comment type="caution">
    <text evidence="18">The sequence shown here is derived from an EMBL/GenBank/DDBJ whole genome shotgun (WGS) entry which is preliminary data.</text>
</comment>
<evidence type="ECO:0000256" key="1">
    <source>
        <dbReference type="ARBA" id="ARBA00003198"/>
    </source>
</evidence>